<evidence type="ECO:0000256" key="3">
    <source>
        <dbReference type="ARBA" id="ARBA00022679"/>
    </source>
</evidence>
<dbReference type="Gene3D" id="1.20.120.1750">
    <property type="match status" value="1"/>
</dbReference>
<evidence type="ECO:0000259" key="12">
    <source>
        <dbReference type="PROSITE" id="PS51873"/>
    </source>
</evidence>
<comment type="caution">
    <text evidence="13">The sequence shown here is derived from an EMBL/GenBank/DDBJ whole genome shotgun (WGS) entry which is preliminary data.</text>
</comment>
<evidence type="ECO:0000256" key="7">
    <source>
        <dbReference type="ARBA" id="ARBA00022786"/>
    </source>
</evidence>
<dbReference type="GO" id="GO:0008270">
    <property type="term" value="F:zinc ion binding"/>
    <property type="evidence" value="ECO:0007669"/>
    <property type="project" value="UniProtKB-KW"/>
</dbReference>
<keyword evidence="4" id="KW-0479">Metal-binding</keyword>
<feature type="compositionally biased region" description="Acidic residues" evidence="10">
    <location>
        <begin position="75"/>
        <end position="93"/>
    </location>
</feature>
<dbReference type="PROSITE" id="PS50089">
    <property type="entry name" value="ZF_RING_2"/>
    <property type="match status" value="1"/>
</dbReference>
<dbReference type="OrthoDB" id="1431934at2759"/>
<comment type="catalytic activity">
    <reaction evidence="1">
        <text>[E2 ubiquitin-conjugating enzyme]-S-ubiquitinyl-L-cysteine + [acceptor protein]-L-lysine = [E2 ubiquitin-conjugating enzyme]-L-cysteine + [acceptor protein]-N(6)-ubiquitinyl-L-lysine.</text>
        <dbReference type="EC" id="2.3.2.31"/>
    </reaction>
</comment>
<reference evidence="13 14" key="1">
    <citation type="submission" date="2014-02" db="EMBL/GenBank/DDBJ databases">
        <title>Single nucleus genome sequencing reveals high similarity among nuclei of an endomycorrhizal fungus.</title>
        <authorList>
            <person name="Lin K."/>
            <person name="Geurts R."/>
            <person name="Zhang Z."/>
            <person name="Limpens E."/>
            <person name="Saunders D.G."/>
            <person name="Mu D."/>
            <person name="Pang E."/>
            <person name="Cao H."/>
            <person name="Cha H."/>
            <person name="Lin T."/>
            <person name="Zhou Q."/>
            <person name="Shang Y."/>
            <person name="Li Y."/>
            <person name="Ivanov S."/>
            <person name="Sharma T."/>
            <person name="Velzen R.V."/>
            <person name="Ruijter N.D."/>
            <person name="Aanen D.K."/>
            <person name="Win J."/>
            <person name="Kamoun S."/>
            <person name="Bisseling T."/>
            <person name="Huang S."/>
        </authorList>
    </citation>
    <scope>NUCLEOTIDE SEQUENCE [LARGE SCALE GENOMIC DNA]</scope>
    <source>
        <strain evidence="14">DAOM197198w</strain>
    </source>
</reference>
<feature type="compositionally biased region" description="Low complexity" evidence="10">
    <location>
        <begin position="19"/>
        <end position="48"/>
    </location>
</feature>
<keyword evidence="3" id="KW-0808">Transferase</keyword>
<dbReference type="OMA" id="NDICKSC"/>
<dbReference type="InterPro" id="IPR044066">
    <property type="entry name" value="TRIAD_supradom"/>
</dbReference>
<keyword evidence="8" id="KW-0862">Zinc</keyword>
<dbReference type="GO" id="GO:0016567">
    <property type="term" value="P:protein ubiquitination"/>
    <property type="evidence" value="ECO:0007669"/>
    <property type="project" value="InterPro"/>
</dbReference>
<dbReference type="CDD" id="cd20335">
    <property type="entry name" value="BRcat_RBR"/>
    <property type="match status" value="1"/>
</dbReference>
<protein>
    <recommendedName>
        <fullName evidence="2">RBR-type E3 ubiquitin transferase</fullName>
        <ecNumber evidence="2">2.3.2.31</ecNumber>
    </recommendedName>
</protein>
<proteinExistence type="predicted"/>
<dbReference type="AlphaFoldDB" id="A0A015LE90"/>
<evidence type="ECO:0000256" key="10">
    <source>
        <dbReference type="SAM" id="MobiDB-lite"/>
    </source>
</evidence>
<dbReference type="SUPFAM" id="SSF57850">
    <property type="entry name" value="RING/U-box"/>
    <property type="match status" value="3"/>
</dbReference>
<dbReference type="STRING" id="1432141.A0A015LE90"/>
<evidence type="ECO:0000313" key="13">
    <source>
        <dbReference type="EMBL" id="EXX78019.1"/>
    </source>
</evidence>
<dbReference type="PANTHER" id="PTHR11685">
    <property type="entry name" value="RBR FAMILY RING FINGER AND IBR DOMAIN-CONTAINING"/>
    <property type="match status" value="1"/>
</dbReference>
<dbReference type="SMART" id="SM00647">
    <property type="entry name" value="IBR"/>
    <property type="match status" value="2"/>
</dbReference>
<dbReference type="HOGENOM" id="CLU_057738_1_0_1"/>
<evidence type="ECO:0000313" key="14">
    <source>
        <dbReference type="Proteomes" id="UP000022910"/>
    </source>
</evidence>
<keyword evidence="7" id="KW-0833">Ubl conjugation pathway</keyword>
<dbReference type="Proteomes" id="UP000022910">
    <property type="component" value="Unassembled WGS sequence"/>
</dbReference>
<feature type="region of interest" description="Disordered" evidence="10">
    <location>
        <begin position="1"/>
        <end position="52"/>
    </location>
</feature>
<gene>
    <name evidence="13" type="ORF">RirG_018560</name>
</gene>
<evidence type="ECO:0000256" key="9">
    <source>
        <dbReference type="PROSITE-ProRule" id="PRU00175"/>
    </source>
</evidence>
<dbReference type="InterPro" id="IPR017907">
    <property type="entry name" value="Znf_RING_CS"/>
</dbReference>
<dbReference type="Pfam" id="PF22191">
    <property type="entry name" value="IBR_1"/>
    <property type="match status" value="1"/>
</dbReference>
<evidence type="ECO:0000256" key="1">
    <source>
        <dbReference type="ARBA" id="ARBA00001798"/>
    </source>
</evidence>
<accession>A0A015LE90</accession>
<evidence type="ECO:0000256" key="2">
    <source>
        <dbReference type="ARBA" id="ARBA00012251"/>
    </source>
</evidence>
<sequence>MYTYTTTSNSHPAYKNEGSSSTSTSSPYTYTTTSTSSPFTYTTTSTSSNLSLNNNEKYRFSVTSDYVKRKVTEYYDSENDDSENDDSENDNSENEITSKRSTNSTHSSTSKTTKDCSICVETYDLNQFEKITNNCIHSNDICKSCVSRHIETQLNTKGDVEGILCPFGNDCGFLIEYDDVQRIAGGDLFERFDSLSLKQTLSNMPDFRWCKNAGCGSGQIHSGSDKEPIMTCKACGEKSCYTHDIPWHDNLTCEQYNDAKQGEDMATQDLLNRETKKCPKCGVRITKNGGCNHMTCRVQSCRHEFCWLCLADFDQIRRHGNHFHERTCQLYG</sequence>
<dbReference type="InterPro" id="IPR013083">
    <property type="entry name" value="Znf_RING/FYVE/PHD"/>
</dbReference>
<keyword evidence="6 9" id="KW-0863">Zinc-finger</keyword>
<name>A0A015LE90_RHIIW</name>
<dbReference type="InterPro" id="IPR031127">
    <property type="entry name" value="E3_UB_ligase_RBR"/>
</dbReference>
<dbReference type="PROSITE" id="PS51873">
    <property type="entry name" value="TRIAD"/>
    <property type="match status" value="1"/>
</dbReference>
<evidence type="ECO:0000256" key="6">
    <source>
        <dbReference type="ARBA" id="ARBA00022771"/>
    </source>
</evidence>
<evidence type="ECO:0000259" key="11">
    <source>
        <dbReference type="PROSITE" id="PS50089"/>
    </source>
</evidence>
<dbReference type="InterPro" id="IPR002867">
    <property type="entry name" value="IBR_dom"/>
</dbReference>
<dbReference type="Pfam" id="PF01485">
    <property type="entry name" value="IBR"/>
    <property type="match status" value="1"/>
</dbReference>
<evidence type="ECO:0000256" key="8">
    <source>
        <dbReference type="ARBA" id="ARBA00022833"/>
    </source>
</evidence>
<dbReference type="InterPro" id="IPR001841">
    <property type="entry name" value="Znf_RING"/>
</dbReference>
<dbReference type="Gene3D" id="3.30.40.10">
    <property type="entry name" value="Zinc/RING finger domain, C3HC4 (zinc finger)"/>
    <property type="match status" value="1"/>
</dbReference>
<feature type="compositionally biased region" description="Low complexity" evidence="10">
    <location>
        <begin position="99"/>
        <end position="111"/>
    </location>
</feature>
<evidence type="ECO:0000256" key="5">
    <source>
        <dbReference type="ARBA" id="ARBA00022737"/>
    </source>
</evidence>
<dbReference type="EC" id="2.3.2.31" evidence="2"/>
<dbReference type="EMBL" id="JEMT01009747">
    <property type="protein sequence ID" value="EXX78019.1"/>
    <property type="molecule type" value="Genomic_DNA"/>
</dbReference>
<organism evidence="13 14">
    <name type="scientific">Rhizophagus irregularis (strain DAOM 197198w)</name>
    <name type="common">Glomus intraradices</name>
    <dbReference type="NCBI Taxonomy" id="1432141"/>
    <lineage>
        <taxon>Eukaryota</taxon>
        <taxon>Fungi</taxon>
        <taxon>Fungi incertae sedis</taxon>
        <taxon>Mucoromycota</taxon>
        <taxon>Glomeromycotina</taxon>
        <taxon>Glomeromycetes</taxon>
        <taxon>Glomerales</taxon>
        <taxon>Glomeraceae</taxon>
        <taxon>Rhizophagus</taxon>
    </lineage>
</organism>
<feature type="domain" description="RING-type" evidence="11">
    <location>
        <begin position="116"/>
        <end position="169"/>
    </location>
</feature>
<feature type="region of interest" description="Disordered" evidence="10">
    <location>
        <begin position="74"/>
        <end position="112"/>
    </location>
</feature>
<feature type="compositionally biased region" description="Polar residues" evidence="10">
    <location>
        <begin position="1"/>
        <end position="11"/>
    </location>
</feature>
<feature type="domain" description="RING-type" evidence="12">
    <location>
        <begin position="112"/>
        <end position="328"/>
    </location>
</feature>
<dbReference type="PROSITE" id="PS00518">
    <property type="entry name" value="ZF_RING_1"/>
    <property type="match status" value="1"/>
</dbReference>
<dbReference type="GO" id="GO:0061630">
    <property type="term" value="F:ubiquitin protein ligase activity"/>
    <property type="evidence" value="ECO:0007669"/>
    <property type="project" value="UniProtKB-EC"/>
</dbReference>
<keyword evidence="5" id="KW-0677">Repeat</keyword>
<evidence type="ECO:0000256" key="4">
    <source>
        <dbReference type="ARBA" id="ARBA00022723"/>
    </source>
</evidence>
<keyword evidence="14" id="KW-1185">Reference proteome</keyword>